<dbReference type="AlphaFoldDB" id="A0AAE0ZYF7"/>
<accession>A0AAE0ZYF7</accession>
<proteinExistence type="predicted"/>
<feature type="compositionally biased region" description="Basic and acidic residues" evidence="1">
    <location>
        <begin position="72"/>
        <end position="86"/>
    </location>
</feature>
<evidence type="ECO:0000256" key="1">
    <source>
        <dbReference type="SAM" id="MobiDB-lite"/>
    </source>
</evidence>
<protein>
    <submittedName>
        <fullName evidence="2">Uncharacterized protein</fullName>
    </submittedName>
</protein>
<feature type="compositionally biased region" description="Basic and acidic residues" evidence="1">
    <location>
        <begin position="54"/>
        <end position="65"/>
    </location>
</feature>
<reference evidence="2" key="1">
    <citation type="journal article" date="2023" name="G3 (Bethesda)">
        <title>A reference genome for the long-term kleptoplast-retaining sea slug Elysia crispata morphotype clarki.</title>
        <authorList>
            <person name="Eastman K.E."/>
            <person name="Pendleton A.L."/>
            <person name="Shaikh M.A."/>
            <person name="Suttiyut T."/>
            <person name="Ogas R."/>
            <person name="Tomko P."/>
            <person name="Gavelis G."/>
            <person name="Widhalm J.R."/>
            <person name="Wisecaver J.H."/>
        </authorList>
    </citation>
    <scope>NUCLEOTIDE SEQUENCE</scope>
    <source>
        <strain evidence="2">ECLA1</strain>
    </source>
</reference>
<keyword evidence="3" id="KW-1185">Reference proteome</keyword>
<evidence type="ECO:0000313" key="3">
    <source>
        <dbReference type="Proteomes" id="UP001283361"/>
    </source>
</evidence>
<name>A0AAE0ZYF7_9GAST</name>
<feature type="compositionally biased region" description="Acidic residues" evidence="1">
    <location>
        <begin position="41"/>
        <end position="53"/>
    </location>
</feature>
<dbReference type="Proteomes" id="UP001283361">
    <property type="component" value="Unassembled WGS sequence"/>
</dbReference>
<feature type="region of interest" description="Disordered" evidence="1">
    <location>
        <begin position="25"/>
        <end position="94"/>
    </location>
</feature>
<gene>
    <name evidence="2" type="ORF">RRG08_021695</name>
</gene>
<comment type="caution">
    <text evidence="2">The sequence shown here is derived from an EMBL/GenBank/DDBJ whole genome shotgun (WGS) entry which is preliminary data.</text>
</comment>
<sequence>MASGRNMFIFINVYRCFTFLNSNLSESSSDEDDRESVPSDSDAEESCNEVEENESIHDSGSRGFDEYTSQDAVREPELVTAKDDTKCMLSAPQT</sequence>
<evidence type="ECO:0000313" key="2">
    <source>
        <dbReference type="EMBL" id="KAK3777577.1"/>
    </source>
</evidence>
<organism evidence="2 3">
    <name type="scientific">Elysia crispata</name>
    <name type="common">lettuce slug</name>
    <dbReference type="NCBI Taxonomy" id="231223"/>
    <lineage>
        <taxon>Eukaryota</taxon>
        <taxon>Metazoa</taxon>
        <taxon>Spiralia</taxon>
        <taxon>Lophotrochozoa</taxon>
        <taxon>Mollusca</taxon>
        <taxon>Gastropoda</taxon>
        <taxon>Heterobranchia</taxon>
        <taxon>Euthyneura</taxon>
        <taxon>Panpulmonata</taxon>
        <taxon>Sacoglossa</taxon>
        <taxon>Placobranchoidea</taxon>
        <taxon>Plakobranchidae</taxon>
        <taxon>Elysia</taxon>
    </lineage>
</organism>
<dbReference type="EMBL" id="JAWDGP010003066">
    <property type="protein sequence ID" value="KAK3777577.1"/>
    <property type="molecule type" value="Genomic_DNA"/>
</dbReference>